<feature type="compositionally biased region" description="Basic and acidic residues" evidence="1">
    <location>
        <begin position="179"/>
        <end position="190"/>
    </location>
</feature>
<dbReference type="OrthoDB" id="6133115at2759"/>
<dbReference type="SUPFAM" id="SSF52949">
    <property type="entry name" value="Macro domain-like"/>
    <property type="match status" value="1"/>
</dbReference>
<dbReference type="InterPro" id="IPR002589">
    <property type="entry name" value="Macro_dom"/>
</dbReference>
<feature type="region of interest" description="Disordered" evidence="1">
    <location>
        <begin position="173"/>
        <end position="205"/>
    </location>
</feature>
<reference evidence="3 4" key="1">
    <citation type="submission" date="2019-03" db="EMBL/GenBank/DDBJ databases">
        <title>First draft genome of Liparis tanakae, snailfish: a comprehensive survey of snailfish specific genes.</title>
        <authorList>
            <person name="Kim W."/>
            <person name="Song I."/>
            <person name="Jeong J.-H."/>
            <person name="Kim D."/>
            <person name="Kim S."/>
            <person name="Ryu S."/>
            <person name="Song J.Y."/>
            <person name="Lee S.K."/>
        </authorList>
    </citation>
    <scope>NUCLEOTIDE SEQUENCE [LARGE SCALE GENOMIC DNA]</scope>
    <source>
        <tissue evidence="3">Muscle</tissue>
    </source>
</reference>
<organism evidence="3 4">
    <name type="scientific">Liparis tanakae</name>
    <name type="common">Tanaka's snailfish</name>
    <dbReference type="NCBI Taxonomy" id="230148"/>
    <lineage>
        <taxon>Eukaryota</taxon>
        <taxon>Metazoa</taxon>
        <taxon>Chordata</taxon>
        <taxon>Craniata</taxon>
        <taxon>Vertebrata</taxon>
        <taxon>Euteleostomi</taxon>
        <taxon>Actinopterygii</taxon>
        <taxon>Neopterygii</taxon>
        <taxon>Teleostei</taxon>
        <taxon>Neoteleostei</taxon>
        <taxon>Acanthomorphata</taxon>
        <taxon>Eupercaria</taxon>
        <taxon>Perciformes</taxon>
        <taxon>Cottioidei</taxon>
        <taxon>Cottales</taxon>
        <taxon>Liparidae</taxon>
        <taxon>Liparis</taxon>
    </lineage>
</organism>
<proteinExistence type="predicted"/>
<dbReference type="PANTHER" id="PTHR11106">
    <property type="entry name" value="GANGLIOSIDE INDUCED DIFFERENTIATION ASSOCIATED PROTEIN 2-RELATED"/>
    <property type="match status" value="1"/>
</dbReference>
<name>A0A4Z2I8P1_9TELE</name>
<protein>
    <submittedName>
        <fullName evidence="3">O-acetyl-ADP-ribose deacetylase MACROD2</fullName>
    </submittedName>
</protein>
<dbReference type="GO" id="GO:0005654">
    <property type="term" value="C:nucleoplasm"/>
    <property type="evidence" value="ECO:0007669"/>
    <property type="project" value="TreeGrafter"/>
</dbReference>
<dbReference type="EMBL" id="SRLO01000115">
    <property type="protein sequence ID" value="TNN74347.1"/>
    <property type="molecule type" value="Genomic_DNA"/>
</dbReference>
<dbReference type="Gene3D" id="3.40.220.10">
    <property type="entry name" value="Leucine Aminopeptidase, subunit E, domain 1"/>
    <property type="match status" value="1"/>
</dbReference>
<evidence type="ECO:0000313" key="3">
    <source>
        <dbReference type="EMBL" id="TNN74347.1"/>
    </source>
</evidence>
<evidence type="ECO:0000256" key="1">
    <source>
        <dbReference type="SAM" id="MobiDB-lite"/>
    </source>
</evidence>
<feature type="domain" description="Macro" evidence="2">
    <location>
        <begin position="31"/>
        <end position="80"/>
    </location>
</feature>
<dbReference type="AlphaFoldDB" id="A0A4Z2I8P1"/>
<keyword evidence="4" id="KW-1185">Reference proteome</keyword>
<dbReference type="Proteomes" id="UP000314294">
    <property type="component" value="Unassembled WGS sequence"/>
</dbReference>
<dbReference type="GO" id="GO:0140293">
    <property type="term" value="F:ADP-ribosylglutamate hydrolase activity"/>
    <property type="evidence" value="ECO:0007669"/>
    <property type="project" value="TreeGrafter"/>
</dbReference>
<evidence type="ECO:0000313" key="4">
    <source>
        <dbReference type="Proteomes" id="UP000314294"/>
    </source>
</evidence>
<accession>A0A4Z2I8P1</accession>
<dbReference type="GO" id="GO:0006974">
    <property type="term" value="P:DNA damage response"/>
    <property type="evidence" value="ECO:0007669"/>
    <property type="project" value="TreeGrafter"/>
</dbReference>
<gene>
    <name evidence="3" type="primary">Macrod2_1</name>
    <name evidence="3" type="ORF">EYF80_015430</name>
</gene>
<comment type="caution">
    <text evidence="3">The sequence shown here is derived from an EMBL/GenBank/DDBJ whole genome shotgun (WGS) entry which is preliminary data.</text>
</comment>
<dbReference type="Pfam" id="PF01661">
    <property type="entry name" value="Macro"/>
    <property type="match status" value="1"/>
</dbReference>
<sequence length="236" mass="26345">MPRESKQSFAESFNACGNGALRGRGRGVSYNGGSQVDGCIHKAAGSCLYDECRSLNCCETGKAKITCGYDLPAKYVASVVVKDSLIQYVWTHVFNVYFSVVKFWLSSHIWLFRLVSSHWQPQRASFSRGISIERGFGRLMNTESLENGKQFSLAAASRRDLAKDVIHYVGSKQANTSEKGQEKSRVDRIDGTGSEQVDQARDKDNKLYSREDHISRHCGGFQRATISFTPLSPIWP</sequence>
<dbReference type="PANTHER" id="PTHR11106:SF104">
    <property type="entry name" value="ADP-RIBOSE GLYCOHYDROLASE MACROD2"/>
    <property type="match status" value="1"/>
</dbReference>
<dbReference type="InterPro" id="IPR043472">
    <property type="entry name" value="Macro_dom-like"/>
</dbReference>
<evidence type="ECO:0000259" key="2">
    <source>
        <dbReference type="Pfam" id="PF01661"/>
    </source>
</evidence>
<dbReference type="GO" id="GO:0042278">
    <property type="term" value="P:purine nucleoside metabolic process"/>
    <property type="evidence" value="ECO:0007669"/>
    <property type="project" value="TreeGrafter"/>
</dbReference>
<dbReference type="GO" id="GO:0140291">
    <property type="term" value="P:peptidyl-glutamate ADP-deribosylation"/>
    <property type="evidence" value="ECO:0007669"/>
    <property type="project" value="TreeGrafter"/>
</dbReference>